<evidence type="ECO:0000256" key="7">
    <source>
        <dbReference type="SAM" id="Phobius"/>
    </source>
</evidence>
<dbReference type="NCBIfam" id="TIGR01167">
    <property type="entry name" value="LPXTG_anchor"/>
    <property type="match status" value="1"/>
</dbReference>
<gene>
    <name evidence="9" type="ORF">P5X59_11195</name>
</gene>
<evidence type="ECO:0000256" key="4">
    <source>
        <dbReference type="ARBA" id="ARBA00022729"/>
    </source>
</evidence>
<keyword evidence="7" id="KW-0812">Transmembrane</keyword>
<accession>A0ABT6J2G2</accession>
<organism evidence="9 10">
    <name type="scientific">Staphylococcus cohnii</name>
    <dbReference type="NCBI Taxonomy" id="29382"/>
    <lineage>
        <taxon>Bacteria</taxon>
        <taxon>Bacillati</taxon>
        <taxon>Bacillota</taxon>
        <taxon>Bacilli</taxon>
        <taxon>Bacillales</taxon>
        <taxon>Staphylococcaceae</taxon>
        <taxon>Staphylococcus</taxon>
        <taxon>Staphylococcus cohnii species complex</taxon>
    </lineage>
</organism>
<feature type="compositionally biased region" description="Basic and acidic residues" evidence="6">
    <location>
        <begin position="19"/>
        <end position="34"/>
    </location>
</feature>
<dbReference type="Pfam" id="PF00746">
    <property type="entry name" value="Gram_pos_anchor"/>
    <property type="match status" value="1"/>
</dbReference>
<feature type="region of interest" description="Disordered" evidence="6">
    <location>
        <begin position="1"/>
        <end position="44"/>
    </location>
</feature>
<protein>
    <submittedName>
        <fullName evidence="9">LPXTG cell wall anchor domain-containing protein</fullName>
    </submittedName>
</protein>
<feature type="transmembrane region" description="Helical" evidence="7">
    <location>
        <begin position="40"/>
        <end position="59"/>
    </location>
</feature>
<keyword evidence="5" id="KW-0572">Peptidoglycan-anchor</keyword>
<keyword evidence="7" id="KW-0472">Membrane</keyword>
<keyword evidence="7" id="KW-1133">Transmembrane helix</keyword>
<dbReference type="InterPro" id="IPR019931">
    <property type="entry name" value="LPXTG_anchor"/>
</dbReference>
<dbReference type="PROSITE" id="PS50847">
    <property type="entry name" value="GRAM_POS_ANCHORING"/>
    <property type="match status" value="1"/>
</dbReference>
<evidence type="ECO:0000256" key="1">
    <source>
        <dbReference type="ARBA" id="ARBA00004168"/>
    </source>
</evidence>
<feature type="domain" description="Gram-positive cocci surface proteins LPxTG" evidence="8">
    <location>
        <begin position="32"/>
        <end position="70"/>
    </location>
</feature>
<reference evidence="9 10" key="1">
    <citation type="submission" date="2023-03" db="EMBL/GenBank/DDBJ databases">
        <title>Bacterial isolates from washroom surfaces on a university campus.</title>
        <authorList>
            <person name="Holman D.B."/>
            <person name="Gzyl K.E."/>
            <person name="Taheri A.E."/>
        </authorList>
    </citation>
    <scope>NUCLEOTIDE SEQUENCE [LARGE SCALE GENOMIC DNA]</scope>
    <source>
        <strain evidence="9 10">RD01</strain>
    </source>
</reference>
<comment type="subcellular location">
    <subcellularLocation>
        <location evidence="1">Secreted</location>
        <location evidence="1">Cell wall</location>
        <topology evidence="1">Peptidoglycan-anchor</topology>
    </subcellularLocation>
</comment>
<comment type="caution">
    <text evidence="9">The sequence shown here is derived from an EMBL/GenBank/DDBJ whole genome shotgun (WGS) entry which is preliminary data.</text>
</comment>
<keyword evidence="2" id="KW-0134">Cell wall</keyword>
<dbReference type="RefSeq" id="WP_280564015.1">
    <property type="nucleotide sequence ID" value="NZ_JAROYR010000020.1"/>
</dbReference>
<evidence type="ECO:0000256" key="3">
    <source>
        <dbReference type="ARBA" id="ARBA00022525"/>
    </source>
</evidence>
<name>A0ABT6J2G2_9STAP</name>
<evidence type="ECO:0000259" key="8">
    <source>
        <dbReference type="PROSITE" id="PS50847"/>
    </source>
</evidence>
<keyword evidence="10" id="KW-1185">Reference proteome</keyword>
<proteinExistence type="predicted"/>
<evidence type="ECO:0000313" key="10">
    <source>
        <dbReference type="Proteomes" id="UP001159200"/>
    </source>
</evidence>
<dbReference type="Proteomes" id="UP001159200">
    <property type="component" value="Unassembled WGS sequence"/>
</dbReference>
<keyword evidence="4" id="KW-0732">Signal</keyword>
<evidence type="ECO:0000256" key="2">
    <source>
        <dbReference type="ARBA" id="ARBA00022512"/>
    </source>
</evidence>
<evidence type="ECO:0000256" key="5">
    <source>
        <dbReference type="ARBA" id="ARBA00023088"/>
    </source>
</evidence>
<dbReference type="EMBL" id="JAROYR010000020">
    <property type="protein sequence ID" value="MDH5158874.1"/>
    <property type="molecule type" value="Genomic_DNA"/>
</dbReference>
<keyword evidence="3" id="KW-0964">Secreted</keyword>
<sequence length="70" mass="7333">MGSTDSNNNGGNGIAKAATTDDHDKSNNDKKLPDTGEQPINNGALFGGLFAGIGSLFLLGRRKKDNKENN</sequence>
<evidence type="ECO:0000313" key="9">
    <source>
        <dbReference type="EMBL" id="MDH5158874.1"/>
    </source>
</evidence>
<evidence type="ECO:0000256" key="6">
    <source>
        <dbReference type="SAM" id="MobiDB-lite"/>
    </source>
</evidence>